<dbReference type="InterPro" id="IPR052346">
    <property type="entry name" value="O-mannosyl-transferase_TMTC"/>
</dbReference>
<dbReference type="InterPro" id="IPR011990">
    <property type="entry name" value="TPR-like_helical_dom_sf"/>
</dbReference>
<comment type="caution">
    <text evidence="4">The sequence shown here is derived from an EMBL/GenBank/DDBJ whole genome shotgun (WGS) entry which is preliminary data.</text>
</comment>
<dbReference type="PANTHER" id="PTHR44227:SF3">
    <property type="entry name" value="PROTEIN O-MANNOSYL-TRANSFERASE TMTC4"/>
    <property type="match status" value="1"/>
</dbReference>
<dbReference type="InterPro" id="IPR019734">
    <property type="entry name" value="TPR_rpt"/>
</dbReference>
<dbReference type="EMBL" id="VBOZ01000002">
    <property type="protein sequence ID" value="TMQ67257.1"/>
    <property type="molecule type" value="Genomic_DNA"/>
</dbReference>
<evidence type="ECO:0000256" key="3">
    <source>
        <dbReference type="PROSITE-ProRule" id="PRU00339"/>
    </source>
</evidence>
<keyword evidence="2 3" id="KW-0802">TPR repeat</keyword>
<dbReference type="Gene3D" id="1.25.40.10">
    <property type="entry name" value="Tetratricopeptide repeat domain"/>
    <property type="match status" value="2"/>
</dbReference>
<evidence type="ECO:0000313" key="4">
    <source>
        <dbReference type="EMBL" id="TMQ67257.1"/>
    </source>
</evidence>
<dbReference type="PANTHER" id="PTHR44227">
    <property type="match status" value="1"/>
</dbReference>
<evidence type="ECO:0000256" key="2">
    <source>
        <dbReference type="ARBA" id="ARBA00022803"/>
    </source>
</evidence>
<proteinExistence type="predicted"/>
<name>A0A538TUG3_UNCEI</name>
<gene>
    <name evidence="4" type="ORF">E6K79_00505</name>
</gene>
<sequence>MSVAAKQHQVLARDYFGKGLYPQAVGEIREAIKLNPEFPDLHNQLGLALSMNGDRETAVAEFQRALHLNPHYVEARLNLAIILNDLGRYEDALREFHSERLDDPDHENLSPEVRSHLAEAHTLLGDTYRNLGLAVDASQEYRKALRHAPQFLDIKNKLGAVYAEMGLYQDAETVLAEALAQNQRYVDARITLGVVYLKSGRLARAREEWERCLLENKDDVRARSYIDMLEREEEAADDPRGQ</sequence>
<dbReference type="SUPFAM" id="SSF48452">
    <property type="entry name" value="TPR-like"/>
    <property type="match status" value="1"/>
</dbReference>
<keyword evidence="1" id="KW-0677">Repeat</keyword>
<accession>A0A538TUG3</accession>
<dbReference type="Pfam" id="PF14559">
    <property type="entry name" value="TPR_19"/>
    <property type="match status" value="2"/>
</dbReference>
<feature type="repeat" description="TPR" evidence="3">
    <location>
        <begin position="118"/>
        <end position="151"/>
    </location>
</feature>
<dbReference type="Proteomes" id="UP000317691">
    <property type="component" value="Unassembled WGS sequence"/>
</dbReference>
<organism evidence="4 5">
    <name type="scientific">Eiseniibacteriota bacterium</name>
    <dbReference type="NCBI Taxonomy" id="2212470"/>
    <lineage>
        <taxon>Bacteria</taxon>
        <taxon>Candidatus Eiseniibacteriota</taxon>
    </lineage>
</organism>
<reference evidence="4 5" key="1">
    <citation type="journal article" date="2019" name="Nat. Microbiol.">
        <title>Mediterranean grassland soil C-N compound turnover is dependent on rainfall and depth, and is mediated by genomically divergent microorganisms.</title>
        <authorList>
            <person name="Diamond S."/>
            <person name="Andeer P.F."/>
            <person name="Li Z."/>
            <person name="Crits-Christoph A."/>
            <person name="Burstein D."/>
            <person name="Anantharaman K."/>
            <person name="Lane K.R."/>
            <person name="Thomas B.C."/>
            <person name="Pan C."/>
            <person name="Northen T.R."/>
            <person name="Banfield J.F."/>
        </authorList>
    </citation>
    <scope>NUCLEOTIDE SEQUENCE [LARGE SCALE GENOMIC DNA]</scope>
    <source>
        <strain evidence="4">WS_9</strain>
    </source>
</reference>
<feature type="repeat" description="TPR" evidence="3">
    <location>
        <begin position="39"/>
        <end position="72"/>
    </location>
</feature>
<feature type="repeat" description="TPR" evidence="3">
    <location>
        <begin position="5"/>
        <end position="38"/>
    </location>
</feature>
<dbReference type="Pfam" id="PF13181">
    <property type="entry name" value="TPR_8"/>
    <property type="match status" value="1"/>
</dbReference>
<dbReference type="AlphaFoldDB" id="A0A538TUG3"/>
<dbReference type="PROSITE" id="PS50005">
    <property type="entry name" value="TPR"/>
    <property type="match status" value="3"/>
</dbReference>
<protein>
    <submittedName>
        <fullName evidence="4">Tetratricopeptide repeat protein</fullName>
    </submittedName>
</protein>
<evidence type="ECO:0000313" key="5">
    <source>
        <dbReference type="Proteomes" id="UP000317691"/>
    </source>
</evidence>
<dbReference type="SMART" id="SM00028">
    <property type="entry name" value="TPR"/>
    <property type="match status" value="6"/>
</dbReference>
<evidence type="ECO:0000256" key="1">
    <source>
        <dbReference type="ARBA" id="ARBA00022737"/>
    </source>
</evidence>